<comment type="caution">
    <text evidence="1">The sequence shown here is derived from an EMBL/GenBank/DDBJ whole genome shotgun (WGS) entry which is preliminary data.</text>
</comment>
<evidence type="ECO:0000313" key="1">
    <source>
        <dbReference type="EMBL" id="MDN4614559.1"/>
    </source>
</evidence>
<dbReference type="Proteomes" id="UP001174208">
    <property type="component" value="Unassembled WGS sequence"/>
</dbReference>
<keyword evidence="2" id="KW-1185">Reference proteome</keyword>
<dbReference type="EMBL" id="JAROCF010000001">
    <property type="protein sequence ID" value="MDN4614559.1"/>
    <property type="molecule type" value="Genomic_DNA"/>
</dbReference>
<dbReference type="Pfam" id="PF26099">
    <property type="entry name" value="DUF8034"/>
    <property type="match status" value="1"/>
</dbReference>
<evidence type="ECO:0000313" key="2">
    <source>
        <dbReference type="Proteomes" id="UP001174208"/>
    </source>
</evidence>
<dbReference type="RefSeq" id="WP_301210854.1">
    <property type="nucleotide sequence ID" value="NZ_JAROCF010000001.1"/>
</dbReference>
<organism evidence="1 2">
    <name type="scientific">Leifsonia williamsii</name>
    <dbReference type="NCBI Taxonomy" id="3035919"/>
    <lineage>
        <taxon>Bacteria</taxon>
        <taxon>Bacillati</taxon>
        <taxon>Actinomycetota</taxon>
        <taxon>Actinomycetes</taxon>
        <taxon>Micrococcales</taxon>
        <taxon>Microbacteriaceae</taxon>
        <taxon>Leifsonia</taxon>
    </lineage>
</organism>
<name>A0ABT8KAT2_9MICO</name>
<sequence length="651" mass="72282">MTPSLVVVEATTPVRSLPAWALLERRLFALQEEAWRLFERRFCEPDGSLRYHGRMYGRDGVDDFYEPFFNWPTLYRLGGSDALLAAAKRHWEGVTAQQTAFGFVRDEYELGYDWFHQAESLGLFLAICAADPDDERFRERAERFAGLYLPGSPLGNYDAERRMIVAPHTGSGGPRWGVGEDWEEYRADQDGMAIYGLPLHDLPGIESWDDLRRPEAARAMGAAMQERMGRGDTAIDLAATTLAANAWLYGHDERFSRWLLDYVDAWRERAAQNDGILPDNVGPSGRVGELHGGAWYGGHYGWTWPHGLHSIEPAAAVAALNATLVTGTLDRLDLARGPLDAVLAEAVVLDDIEHRGSLGPGWARKLGATPETRELLVPYRYGPDGWFDLHPLALTYPMWLAWASGSAEDRARLDRLREASPTDWTEVRWFRDKEEQGHEGPWLAYLDGDAPDYPARALEMAIGQVLHRMALIEQAPDEPEDGDIHFWQRLNPVATEILSQLITGAPPAIYYGGLAFARVVLGDGERGRPGLPDDVAALVSAITPESVTLELVNTGSADRLVVVQAGAFGEDRVEEVRFDRALDGYPGSDTAYDIPAVRTTSETAAIGAPSFAVRLPARTRITLDLRVGRRAERASHTRFRSAITPSQRSPE</sequence>
<protein>
    <submittedName>
        <fullName evidence="1">Uncharacterized protein</fullName>
    </submittedName>
</protein>
<reference evidence="1" key="1">
    <citation type="submission" date="2023-06" db="EMBL/GenBank/DDBJ databases">
        <title>MT1 and MT2 Draft Genomes of Novel Species.</title>
        <authorList>
            <person name="Venkateswaran K."/>
        </authorList>
    </citation>
    <scope>NUCLEOTIDE SEQUENCE</scope>
    <source>
        <strain evidence="1">F6_8S_P_1B</strain>
    </source>
</reference>
<proteinExistence type="predicted"/>
<accession>A0ABT8KAT2</accession>
<gene>
    <name evidence="1" type="ORF">P5G50_08845</name>
</gene>
<dbReference type="InterPro" id="IPR058347">
    <property type="entry name" value="DUF8034"/>
</dbReference>